<feature type="region of interest" description="Disordered" evidence="1">
    <location>
        <begin position="1"/>
        <end position="24"/>
    </location>
</feature>
<dbReference type="Proteomes" id="UP000693946">
    <property type="component" value="Linkage Group LG16"/>
</dbReference>
<dbReference type="AlphaFoldDB" id="A0AAV6S1J7"/>
<evidence type="ECO:0000313" key="3">
    <source>
        <dbReference type="Proteomes" id="UP000693946"/>
    </source>
</evidence>
<accession>A0AAV6S1J7</accession>
<organism evidence="2 3">
    <name type="scientific">Solea senegalensis</name>
    <name type="common">Senegalese sole</name>
    <dbReference type="NCBI Taxonomy" id="28829"/>
    <lineage>
        <taxon>Eukaryota</taxon>
        <taxon>Metazoa</taxon>
        <taxon>Chordata</taxon>
        <taxon>Craniata</taxon>
        <taxon>Vertebrata</taxon>
        <taxon>Euteleostomi</taxon>
        <taxon>Actinopterygii</taxon>
        <taxon>Neopterygii</taxon>
        <taxon>Teleostei</taxon>
        <taxon>Neoteleostei</taxon>
        <taxon>Acanthomorphata</taxon>
        <taxon>Carangaria</taxon>
        <taxon>Pleuronectiformes</taxon>
        <taxon>Pleuronectoidei</taxon>
        <taxon>Soleidae</taxon>
        <taxon>Solea</taxon>
    </lineage>
</organism>
<feature type="region of interest" description="Disordered" evidence="1">
    <location>
        <begin position="112"/>
        <end position="136"/>
    </location>
</feature>
<dbReference type="EMBL" id="JAGKHQ010000008">
    <property type="protein sequence ID" value="KAG7511184.1"/>
    <property type="molecule type" value="Genomic_DNA"/>
</dbReference>
<evidence type="ECO:0000256" key="1">
    <source>
        <dbReference type="SAM" id="MobiDB-lite"/>
    </source>
</evidence>
<name>A0AAV6S1J7_SOLSE</name>
<gene>
    <name evidence="2" type="ORF">JOB18_042776</name>
</gene>
<keyword evidence="3" id="KW-1185">Reference proteome</keyword>
<evidence type="ECO:0000313" key="2">
    <source>
        <dbReference type="EMBL" id="KAG7511184.1"/>
    </source>
</evidence>
<reference evidence="2 3" key="1">
    <citation type="journal article" date="2021" name="Sci. Rep.">
        <title>Chromosome anchoring in Senegalese sole (Solea senegalensis) reveals sex-associated markers and genome rearrangements in flatfish.</title>
        <authorList>
            <person name="Guerrero-Cozar I."/>
            <person name="Gomez-Garrido J."/>
            <person name="Berbel C."/>
            <person name="Martinez-Blanch J.F."/>
            <person name="Alioto T."/>
            <person name="Claros M.G."/>
            <person name="Gagnaire P.A."/>
            <person name="Manchado M."/>
        </authorList>
    </citation>
    <scope>NUCLEOTIDE SEQUENCE [LARGE SCALE GENOMIC DNA]</scope>
    <source>
        <strain evidence="2">Sse05_10M</strain>
    </source>
</reference>
<sequence length="136" mass="14991">MSQRYELVTPEWQRGGPTPRRTMETDTEQRMLRLELINVEHTEKCGHELQAEEDFLTTESEKHDPLSPHTFELGAKVLNGSDLCGLCWPPLASNPPAVHPSSPAHCPVTPLCGGNRSSTPLGLRTDPQAKATAPQE</sequence>
<comment type="caution">
    <text evidence="2">The sequence shown here is derived from an EMBL/GenBank/DDBJ whole genome shotgun (WGS) entry which is preliminary data.</text>
</comment>
<protein>
    <submittedName>
        <fullName evidence="2">Uncharacterized protein</fullName>
    </submittedName>
</protein>
<proteinExistence type="predicted"/>